<evidence type="ECO:0000256" key="5">
    <source>
        <dbReference type="ARBA" id="ARBA00023002"/>
    </source>
</evidence>
<evidence type="ECO:0000256" key="2">
    <source>
        <dbReference type="ARBA" id="ARBA00010644"/>
    </source>
</evidence>
<dbReference type="PANTHER" id="PTHR10755">
    <property type="entry name" value="COPROPORPHYRINOGEN III OXIDASE, MITOCHONDRIAL"/>
    <property type="match status" value="1"/>
</dbReference>
<dbReference type="GO" id="GO:0004109">
    <property type="term" value="F:coproporphyrinogen oxidase activity"/>
    <property type="evidence" value="ECO:0007669"/>
    <property type="project" value="UniProtKB-EC"/>
</dbReference>
<dbReference type="PIRSF" id="PIRSF000166">
    <property type="entry name" value="Coproporphyri_ox"/>
    <property type="match status" value="1"/>
</dbReference>
<dbReference type="GO" id="GO:0006782">
    <property type="term" value="P:protoporphyrinogen IX biosynthetic process"/>
    <property type="evidence" value="ECO:0007669"/>
    <property type="project" value="TreeGrafter"/>
</dbReference>
<dbReference type="Gene3D" id="3.40.1500.10">
    <property type="entry name" value="Coproporphyrinogen III oxidase, aerobic"/>
    <property type="match status" value="1"/>
</dbReference>
<dbReference type="GO" id="GO:0005737">
    <property type="term" value="C:cytoplasm"/>
    <property type="evidence" value="ECO:0007669"/>
    <property type="project" value="TreeGrafter"/>
</dbReference>
<dbReference type="PANTHER" id="PTHR10755:SF0">
    <property type="entry name" value="OXYGEN-DEPENDENT COPROPORPHYRINOGEN-III OXIDASE, MITOCHONDRIAL"/>
    <property type="match status" value="1"/>
</dbReference>
<comment type="subunit">
    <text evidence="3">Homodimer.</text>
</comment>
<dbReference type="Pfam" id="PF01218">
    <property type="entry name" value="Coprogen_oxidas"/>
    <property type="match status" value="1"/>
</dbReference>
<feature type="non-terminal residue" evidence="7">
    <location>
        <position position="244"/>
    </location>
</feature>
<evidence type="ECO:0000256" key="6">
    <source>
        <dbReference type="ARBA" id="ARBA00023244"/>
    </source>
</evidence>
<comment type="similarity">
    <text evidence="2">Belongs to the aerobic coproporphyrinogen-III oxidase family.</text>
</comment>
<dbReference type="EC" id="1.3.3.3" evidence="4"/>
<evidence type="ECO:0000256" key="3">
    <source>
        <dbReference type="ARBA" id="ARBA00011738"/>
    </source>
</evidence>
<dbReference type="InterPro" id="IPR036406">
    <property type="entry name" value="Coprogen_oxidase_aer_sf"/>
</dbReference>
<organism evidence="7">
    <name type="scientific">marine metagenome</name>
    <dbReference type="NCBI Taxonomy" id="408172"/>
    <lineage>
        <taxon>unclassified sequences</taxon>
        <taxon>metagenomes</taxon>
        <taxon>ecological metagenomes</taxon>
    </lineage>
</organism>
<comment type="pathway">
    <text evidence="1">Porphyrin-containing compound metabolism; protoporphyrin-IX biosynthesis; protoporphyrinogen-IX from coproporphyrinogen-III (O2 route): step 1/1.</text>
</comment>
<name>A0A382MRM6_9ZZZZ</name>
<keyword evidence="6" id="KW-0627">Porphyrin biosynthesis</keyword>
<evidence type="ECO:0000256" key="4">
    <source>
        <dbReference type="ARBA" id="ARBA00012869"/>
    </source>
</evidence>
<gene>
    <name evidence="7" type="ORF">METZ01_LOCUS303271</name>
</gene>
<proteinExistence type="inferred from homology"/>
<evidence type="ECO:0000313" key="7">
    <source>
        <dbReference type="EMBL" id="SVC50417.1"/>
    </source>
</evidence>
<dbReference type="SUPFAM" id="SSF102886">
    <property type="entry name" value="Coproporphyrinogen III oxidase"/>
    <property type="match status" value="1"/>
</dbReference>
<dbReference type="NCBIfam" id="NF003727">
    <property type="entry name" value="PRK05330.1"/>
    <property type="match status" value="1"/>
</dbReference>
<dbReference type="EMBL" id="UINC01094837">
    <property type="protein sequence ID" value="SVC50417.1"/>
    <property type="molecule type" value="Genomic_DNA"/>
</dbReference>
<protein>
    <recommendedName>
        <fullName evidence="4">coproporphyrinogen oxidase</fullName>
        <ecNumber evidence="4">1.3.3.3</ecNumber>
    </recommendedName>
</protein>
<dbReference type="AlphaFoldDB" id="A0A382MRM6"/>
<sequence>MVRNWFKVLQDVICFDIEELEQKSKKFESTEWKRNNKKDEGGGEYRILENGKIFDKVGVNFSEVYGKFSKKFRSKIPGTNLSPNFWASGISIVMHMKNPHVPAMHFNTRYIQTTYGWFGGGIDITPCIKDEKLKKWFHREIKLSCDRHNKSYYKKYKKKCDEYFYLPHRKESRGIGGIFFDYKKENWKKDFHFVRDVGVTFKRIFREIINKKNNNKWSNKDKEAQYQKRGRYVEFNLLYDKGTR</sequence>
<accession>A0A382MRM6</accession>
<keyword evidence="5" id="KW-0560">Oxidoreductase</keyword>
<dbReference type="InterPro" id="IPR001260">
    <property type="entry name" value="Coprogen_oxidase_aer"/>
</dbReference>
<dbReference type="PRINTS" id="PR00073">
    <property type="entry name" value="COPRGNOXDASE"/>
</dbReference>
<evidence type="ECO:0000256" key="1">
    <source>
        <dbReference type="ARBA" id="ARBA00005168"/>
    </source>
</evidence>
<reference evidence="7" key="1">
    <citation type="submission" date="2018-05" db="EMBL/GenBank/DDBJ databases">
        <authorList>
            <person name="Lanie J.A."/>
            <person name="Ng W.-L."/>
            <person name="Kazmierczak K.M."/>
            <person name="Andrzejewski T.M."/>
            <person name="Davidsen T.M."/>
            <person name="Wayne K.J."/>
            <person name="Tettelin H."/>
            <person name="Glass J.I."/>
            <person name="Rusch D."/>
            <person name="Podicherti R."/>
            <person name="Tsui H.-C.T."/>
            <person name="Winkler M.E."/>
        </authorList>
    </citation>
    <scope>NUCLEOTIDE SEQUENCE</scope>
</reference>